<evidence type="ECO:0000256" key="1">
    <source>
        <dbReference type="SAM" id="MobiDB-lite"/>
    </source>
</evidence>
<accession>A0A4Q2S7S4</accession>
<sequence length="145" mass="16316">MTRRISHPCDVDPAKYYNRLVRDLDGWTSASEVAPGRIRVLSVPQAGRGRRTVVIVMTPVEWENTFTVAHGSFDSAFDRVKQTLLSMKPHERFAVYADYGLEPSTTETLPEPNLPEPGSGRWVALRPTQGRGKQVPRPVRGSSWR</sequence>
<dbReference type="AlphaFoldDB" id="A0A4Q2S7S4"/>
<gene>
    <name evidence="2" type="ORF">EUA06_03690</name>
</gene>
<dbReference type="EMBL" id="SDWS01000001">
    <property type="protein sequence ID" value="RYB96674.1"/>
    <property type="molecule type" value="Genomic_DNA"/>
</dbReference>
<dbReference type="Proteomes" id="UP000291838">
    <property type="component" value="Unassembled WGS sequence"/>
</dbReference>
<reference evidence="2 3" key="1">
    <citation type="submission" date="2019-01" db="EMBL/GenBank/DDBJ databases">
        <title>Novel species of Nocardioides.</title>
        <authorList>
            <person name="Liu Q."/>
            <person name="Xin Y.-H."/>
        </authorList>
    </citation>
    <scope>NUCLEOTIDE SEQUENCE [LARGE SCALE GENOMIC DNA]</scope>
    <source>
        <strain evidence="2 3">HLT3-15</strain>
    </source>
</reference>
<dbReference type="OrthoDB" id="3787209at2"/>
<organism evidence="2 3">
    <name type="scientific">Nocardioides glacieisoli</name>
    <dbReference type="NCBI Taxonomy" id="1168730"/>
    <lineage>
        <taxon>Bacteria</taxon>
        <taxon>Bacillati</taxon>
        <taxon>Actinomycetota</taxon>
        <taxon>Actinomycetes</taxon>
        <taxon>Propionibacteriales</taxon>
        <taxon>Nocardioidaceae</taxon>
        <taxon>Nocardioides</taxon>
    </lineage>
</organism>
<proteinExistence type="predicted"/>
<dbReference type="RefSeq" id="WP_129473622.1">
    <property type="nucleotide sequence ID" value="NZ_SDWS01000001.1"/>
</dbReference>
<evidence type="ECO:0000313" key="2">
    <source>
        <dbReference type="EMBL" id="RYB96674.1"/>
    </source>
</evidence>
<comment type="caution">
    <text evidence="2">The sequence shown here is derived from an EMBL/GenBank/DDBJ whole genome shotgun (WGS) entry which is preliminary data.</text>
</comment>
<evidence type="ECO:0000313" key="3">
    <source>
        <dbReference type="Proteomes" id="UP000291838"/>
    </source>
</evidence>
<protein>
    <submittedName>
        <fullName evidence="2">Uncharacterized protein</fullName>
    </submittedName>
</protein>
<keyword evidence="3" id="KW-1185">Reference proteome</keyword>
<feature type="region of interest" description="Disordered" evidence="1">
    <location>
        <begin position="104"/>
        <end position="145"/>
    </location>
</feature>
<name>A0A4Q2S7S4_9ACTN</name>